<comment type="caution">
    <text evidence="3">The sequence shown here is derived from an EMBL/GenBank/DDBJ whole genome shotgun (WGS) entry which is preliminary data.</text>
</comment>
<dbReference type="InterPro" id="IPR000415">
    <property type="entry name" value="Nitroreductase-like"/>
</dbReference>
<dbReference type="GO" id="GO:0046256">
    <property type="term" value="P:2,4,6-trinitrotoluene catabolic process"/>
    <property type="evidence" value="ECO:0007669"/>
    <property type="project" value="TreeGrafter"/>
</dbReference>
<dbReference type="EMBL" id="WJBD01000003">
    <property type="protein sequence ID" value="MBC3887399.1"/>
    <property type="molecule type" value="Genomic_DNA"/>
</dbReference>
<dbReference type="SUPFAM" id="SSF55469">
    <property type="entry name" value="FMN-dependent nitroreductase-like"/>
    <property type="match status" value="1"/>
</dbReference>
<dbReference type="Gene3D" id="3.40.109.10">
    <property type="entry name" value="NADH Oxidase"/>
    <property type="match status" value="1"/>
</dbReference>
<name>A0A923HRG7_9FIRM</name>
<dbReference type="PANTHER" id="PTHR23026">
    <property type="entry name" value="NADPH NITROREDUCTASE"/>
    <property type="match status" value="1"/>
</dbReference>
<dbReference type="GO" id="GO:0046857">
    <property type="term" value="F:oxidoreductase activity, acting on other nitrogenous compounds as donors, with NAD or NADP as acceptor"/>
    <property type="evidence" value="ECO:0007669"/>
    <property type="project" value="TreeGrafter"/>
</dbReference>
<dbReference type="InterPro" id="IPR029479">
    <property type="entry name" value="Nitroreductase"/>
</dbReference>
<dbReference type="GO" id="GO:0005829">
    <property type="term" value="C:cytosol"/>
    <property type="evidence" value="ECO:0007669"/>
    <property type="project" value="TreeGrafter"/>
</dbReference>
<accession>A0A923HRG7</accession>
<feature type="domain" description="Nitroreductase" evidence="2">
    <location>
        <begin position="11"/>
        <end position="176"/>
    </location>
</feature>
<dbReference type="PANTHER" id="PTHR23026:SF125">
    <property type="entry name" value="OXYGEN-INSENSITIVE NAD(P)H NITROREDUCTASE"/>
    <property type="match status" value="1"/>
</dbReference>
<evidence type="ECO:0000256" key="1">
    <source>
        <dbReference type="ARBA" id="ARBA00023027"/>
    </source>
</evidence>
<dbReference type="RefSeq" id="WP_148565782.1">
    <property type="nucleotide sequence ID" value="NZ_RXYA01000002.1"/>
</dbReference>
<evidence type="ECO:0000259" key="2">
    <source>
        <dbReference type="Pfam" id="PF00881"/>
    </source>
</evidence>
<evidence type="ECO:0000313" key="4">
    <source>
        <dbReference type="Proteomes" id="UP000616595"/>
    </source>
</evidence>
<gene>
    <name evidence="3" type="ORF">GH810_03630</name>
</gene>
<dbReference type="Pfam" id="PF00881">
    <property type="entry name" value="Nitroreductase"/>
    <property type="match status" value="1"/>
</dbReference>
<keyword evidence="1" id="KW-0520">NAD</keyword>
<proteinExistence type="predicted"/>
<protein>
    <submittedName>
        <fullName evidence="3">Nitroreductase</fullName>
    </submittedName>
</protein>
<dbReference type="InterPro" id="IPR050627">
    <property type="entry name" value="Nitroreductase/BluB"/>
</dbReference>
<reference evidence="3" key="2">
    <citation type="submission" date="2020-10" db="EMBL/GenBank/DDBJ databases">
        <title>Comparative genomics of the Acetobacterium genus.</title>
        <authorList>
            <person name="Marshall C."/>
            <person name="May H."/>
            <person name="Norman S."/>
        </authorList>
    </citation>
    <scope>NUCLEOTIDE SEQUENCE</scope>
    <source>
        <strain evidence="3">DER-2019</strain>
    </source>
</reference>
<dbReference type="AlphaFoldDB" id="A0A923HRG7"/>
<keyword evidence="4" id="KW-1185">Reference proteome</keyword>
<evidence type="ECO:0000313" key="3">
    <source>
        <dbReference type="EMBL" id="MBC3887399.1"/>
    </source>
</evidence>
<reference evidence="3" key="1">
    <citation type="submission" date="2019-10" db="EMBL/GenBank/DDBJ databases">
        <authorList>
            <person name="Ross D.E."/>
            <person name="Gulliver D."/>
        </authorList>
    </citation>
    <scope>NUCLEOTIDE SEQUENCE</scope>
    <source>
        <strain evidence="3">DER-2019</strain>
    </source>
</reference>
<dbReference type="OrthoDB" id="9783470at2"/>
<sequence length="195" mass="22250">MSISNEILTCIHERRSTRRFTDQQVSTDQLEAILDAAIWAPSGGNNQSWLFTAIRKKDILLHLNGLVREGFQHWIPDDDYPGKLRIKEQSQKETYNFYYQAPTLIIASNRPNYENAMADCSLAMENIFLAAHSLELGSCYINQLHWLRDDQDVRSYLFELGIPMEDTICSAAAIGYKGAELPVPIRKEKTINIIG</sequence>
<organism evidence="3 4">
    <name type="scientific">Acetobacterium paludosum</name>
    <dbReference type="NCBI Taxonomy" id="52693"/>
    <lineage>
        <taxon>Bacteria</taxon>
        <taxon>Bacillati</taxon>
        <taxon>Bacillota</taxon>
        <taxon>Clostridia</taxon>
        <taxon>Eubacteriales</taxon>
        <taxon>Eubacteriaceae</taxon>
        <taxon>Acetobacterium</taxon>
    </lineage>
</organism>
<dbReference type="Proteomes" id="UP000616595">
    <property type="component" value="Unassembled WGS sequence"/>
</dbReference>